<reference evidence="2" key="1">
    <citation type="submission" date="2020-11" db="EMBL/GenBank/DDBJ databases">
        <title>Carbohydrate-dependent, anaerobic sulfur respiration: A novel catabolism in halophilic archaea.</title>
        <authorList>
            <person name="Sorokin D.Y."/>
            <person name="Messina E."/>
            <person name="Smedile F."/>
            <person name="La Cono V."/>
            <person name="Hallsworth J.E."/>
            <person name="Yakimov M.M."/>
        </authorList>
    </citation>
    <scope>NUCLEOTIDE SEQUENCE</scope>
    <source>
        <strain evidence="2">HSR12-1</strain>
    </source>
</reference>
<proteinExistence type="predicted"/>
<dbReference type="RefSeq" id="WP_229114566.1">
    <property type="nucleotide sequence ID" value="NZ_CP064787.1"/>
</dbReference>
<dbReference type="InterPro" id="IPR040493">
    <property type="entry name" value="DUF5518"/>
</dbReference>
<dbReference type="AlphaFoldDB" id="A0A897N1L6"/>
<organism evidence="2 3">
    <name type="scientific">Halapricum desulfuricans</name>
    <dbReference type="NCBI Taxonomy" id="2841257"/>
    <lineage>
        <taxon>Archaea</taxon>
        <taxon>Methanobacteriati</taxon>
        <taxon>Methanobacteriota</taxon>
        <taxon>Stenosarchaea group</taxon>
        <taxon>Halobacteria</taxon>
        <taxon>Halobacteriales</taxon>
        <taxon>Haloarculaceae</taxon>
        <taxon>Halapricum</taxon>
    </lineage>
</organism>
<dbReference type="GeneID" id="68854288"/>
<feature type="transmembrane region" description="Helical" evidence="1">
    <location>
        <begin position="20"/>
        <end position="43"/>
    </location>
</feature>
<keyword evidence="1" id="KW-0812">Transmembrane</keyword>
<feature type="transmembrane region" description="Helical" evidence="1">
    <location>
        <begin position="80"/>
        <end position="101"/>
    </location>
</feature>
<feature type="transmembrane region" description="Helical" evidence="1">
    <location>
        <begin position="113"/>
        <end position="132"/>
    </location>
</feature>
<feature type="transmembrane region" description="Helical" evidence="1">
    <location>
        <begin position="152"/>
        <end position="178"/>
    </location>
</feature>
<name>A0A897N1L6_9EURY</name>
<keyword evidence="1" id="KW-0472">Membrane</keyword>
<accession>A0A897N1L6</accession>
<evidence type="ECO:0000313" key="3">
    <source>
        <dbReference type="Proteomes" id="UP000663525"/>
    </source>
</evidence>
<dbReference type="Proteomes" id="UP000663525">
    <property type="component" value="Chromosome"/>
</dbReference>
<dbReference type="EMBL" id="CP064787">
    <property type="protein sequence ID" value="QSG04999.1"/>
    <property type="molecule type" value="Genomic_DNA"/>
</dbReference>
<feature type="transmembrane region" description="Helical" evidence="1">
    <location>
        <begin position="185"/>
        <end position="218"/>
    </location>
</feature>
<protein>
    <submittedName>
        <fullName evidence="2">Putative membrane protein</fullName>
    </submittedName>
</protein>
<gene>
    <name evidence="2" type="ORF">HSR121_0644</name>
</gene>
<dbReference type="Pfam" id="PF17647">
    <property type="entry name" value="DUF5518"/>
    <property type="match status" value="1"/>
</dbReference>
<sequence length="219" mass="21974">MGQKQIETDSIAFDRLFDWLLGGLVVLGGLAASLAGIVGYTQIDRSEMSELVRDADLQLEGLTEAEVIDAAVTLGQWGSLGLAAAGVLFVLLGVAVVVVHGRARENGTETPRWILGIAGATAATVLGFVPFSTALGGATAGYLDPDERASGAVAGAIAGLFSALPLLVVAVFVAVGLFTGLAGEVVGAVAVVLAIALFAGLVYTVGLGALGGLLGGWLR</sequence>
<evidence type="ECO:0000313" key="2">
    <source>
        <dbReference type="EMBL" id="QSG04999.1"/>
    </source>
</evidence>
<evidence type="ECO:0000256" key="1">
    <source>
        <dbReference type="SAM" id="Phobius"/>
    </source>
</evidence>
<keyword evidence="1" id="KW-1133">Transmembrane helix</keyword>